<feature type="transmembrane region" description="Helical" evidence="1">
    <location>
        <begin position="31"/>
        <end position="49"/>
    </location>
</feature>
<name>A0A1W1C2I7_9ZZZZ</name>
<keyword evidence="1" id="KW-0812">Transmembrane</keyword>
<keyword evidence="1" id="KW-1133">Transmembrane helix</keyword>
<dbReference type="EMBL" id="FPHK01000043">
    <property type="protein sequence ID" value="SFV59996.1"/>
    <property type="molecule type" value="Genomic_DNA"/>
</dbReference>
<evidence type="ECO:0000256" key="1">
    <source>
        <dbReference type="SAM" id="Phobius"/>
    </source>
</evidence>
<dbReference type="AlphaFoldDB" id="A0A1W1C2I7"/>
<sequence>MLFYLALFFAFLYFKIARVYKKEEKSNLNMLIQNVIVLAAVIALFVYGFMHKPWYIVLLVSFVFFIMASLLVSTVQLGIFVDGKPILKVSHLYKMSAFLGMFIAFIDVTLWGV</sequence>
<reference evidence="2" key="1">
    <citation type="submission" date="2016-10" db="EMBL/GenBank/DDBJ databases">
        <authorList>
            <person name="de Groot N.N."/>
        </authorList>
    </citation>
    <scope>NUCLEOTIDE SEQUENCE</scope>
</reference>
<proteinExistence type="predicted"/>
<feature type="transmembrane region" description="Helical" evidence="1">
    <location>
        <begin position="56"/>
        <end position="80"/>
    </location>
</feature>
<accession>A0A1W1C2I7</accession>
<gene>
    <name evidence="2" type="ORF">MNB_SM-6-332</name>
</gene>
<feature type="transmembrane region" description="Helical" evidence="1">
    <location>
        <begin position="92"/>
        <end position="112"/>
    </location>
</feature>
<organism evidence="2">
    <name type="scientific">hydrothermal vent metagenome</name>
    <dbReference type="NCBI Taxonomy" id="652676"/>
    <lineage>
        <taxon>unclassified sequences</taxon>
        <taxon>metagenomes</taxon>
        <taxon>ecological metagenomes</taxon>
    </lineage>
</organism>
<protein>
    <submittedName>
        <fullName evidence="2">Uncharacterized protein</fullName>
    </submittedName>
</protein>
<keyword evidence="1" id="KW-0472">Membrane</keyword>
<evidence type="ECO:0000313" key="2">
    <source>
        <dbReference type="EMBL" id="SFV59996.1"/>
    </source>
</evidence>